<sequence length="81" mass="8857">MSTLNMTLAGNRFRRRGRVEVDGLADLPVLILAISEVGARFSVADPAQVPGAFTLVIEPQQIRMACQTLRRSGDEVGVRFD</sequence>
<reference evidence="4" key="2">
    <citation type="journal article" date="2019" name="Int. J. Syst. Evol. Microbiol.">
        <title>The Global Catalogue of Microorganisms (GCM) 10K type strain sequencing project: providing services to taxonomists for standard genome sequencing and annotation.</title>
        <authorList>
            <consortium name="The Broad Institute Genomics Platform"/>
            <consortium name="The Broad Institute Genome Sequencing Center for Infectious Disease"/>
            <person name="Wu L."/>
            <person name="Ma J."/>
        </authorList>
    </citation>
    <scope>NUCLEOTIDE SEQUENCE [LARGE SCALE GENOMIC DNA]</scope>
    <source>
        <strain evidence="4">NBRC 107715</strain>
    </source>
</reference>
<comment type="caution">
    <text evidence="1">The sequence shown here is derived from an EMBL/GenBank/DDBJ whole genome shotgun (WGS) entry which is preliminary data.</text>
</comment>
<evidence type="ECO:0008006" key="5">
    <source>
        <dbReference type="Google" id="ProtNLM"/>
    </source>
</evidence>
<dbReference type="OrthoDB" id="7188320at2"/>
<evidence type="ECO:0000313" key="4">
    <source>
        <dbReference type="Proteomes" id="UP001156856"/>
    </source>
</evidence>
<dbReference type="Proteomes" id="UP000321960">
    <property type="component" value="Unassembled WGS sequence"/>
</dbReference>
<dbReference type="EMBL" id="BJZU01000001">
    <property type="protein sequence ID" value="GEP02002.1"/>
    <property type="molecule type" value="Genomic_DNA"/>
</dbReference>
<dbReference type="EMBL" id="BSPK01000004">
    <property type="protein sequence ID" value="GLS61947.1"/>
    <property type="molecule type" value="Genomic_DNA"/>
</dbReference>
<keyword evidence="4" id="KW-1185">Reference proteome</keyword>
<accession>A0A512IWB7</accession>
<organism evidence="1 3">
    <name type="scientific">Methylobacterium oxalidis</name>
    <dbReference type="NCBI Taxonomy" id="944322"/>
    <lineage>
        <taxon>Bacteria</taxon>
        <taxon>Pseudomonadati</taxon>
        <taxon>Pseudomonadota</taxon>
        <taxon>Alphaproteobacteria</taxon>
        <taxon>Hyphomicrobiales</taxon>
        <taxon>Methylobacteriaceae</taxon>
        <taxon>Methylobacterium</taxon>
    </lineage>
</organism>
<protein>
    <recommendedName>
        <fullName evidence="5">PilZ domain-containing protein</fullName>
    </recommendedName>
</protein>
<evidence type="ECO:0000313" key="3">
    <source>
        <dbReference type="Proteomes" id="UP000321960"/>
    </source>
</evidence>
<dbReference type="AlphaFoldDB" id="A0A512IWB7"/>
<dbReference type="Proteomes" id="UP001156856">
    <property type="component" value="Unassembled WGS sequence"/>
</dbReference>
<reference evidence="2" key="4">
    <citation type="submission" date="2023-01" db="EMBL/GenBank/DDBJ databases">
        <title>Draft genome sequence of Methylobacterium oxalidis strain NBRC 107715.</title>
        <authorList>
            <person name="Sun Q."/>
            <person name="Mori K."/>
        </authorList>
    </citation>
    <scope>NUCLEOTIDE SEQUENCE</scope>
    <source>
        <strain evidence="2">NBRC 107715</strain>
    </source>
</reference>
<evidence type="ECO:0000313" key="1">
    <source>
        <dbReference type="EMBL" id="GEP02002.1"/>
    </source>
</evidence>
<proteinExistence type="predicted"/>
<gene>
    <name evidence="2" type="ORF">GCM10007888_03280</name>
    <name evidence="1" type="ORF">MOX02_00400</name>
</gene>
<name>A0A512IWB7_9HYPH</name>
<dbReference type="RefSeq" id="WP_147023681.1">
    <property type="nucleotide sequence ID" value="NZ_BJZU01000001.1"/>
</dbReference>
<reference evidence="1 3" key="3">
    <citation type="submission" date="2019-07" db="EMBL/GenBank/DDBJ databases">
        <title>Whole genome shotgun sequence of Methylobacterium oxalidis NBRC 107715.</title>
        <authorList>
            <person name="Hosoyama A."/>
            <person name="Uohara A."/>
            <person name="Ohji S."/>
            <person name="Ichikawa N."/>
        </authorList>
    </citation>
    <scope>NUCLEOTIDE SEQUENCE [LARGE SCALE GENOMIC DNA]</scope>
    <source>
        <strain evidence="1 3">NBRC 107715</strain>
    </source>
</reference>
<evidence type="ECO:0000313" key="2">
    <source>
        <dbReference type="EMBL" id="GLS61947.1"/>
    </source>
</evidence>
<reference evidence="2" key="1">
    <citation type="journal article" date="2014" name="Int. J. Syst. Evol. Microbiol.">
        <title>Complete genome of a new Firmicutes species belonging to the dominant human colonic microbiota ('Ruminococcus bicirculans') reveals two chromosomes and a selective capacity to utilize plant glucans.</title>
        <authorList>
            <consortium name="NISC Comparative Sequencing Program"/>
            <person name="Wegmann U."/>
            <person name="Louis P."/>
            <person name="Goesmann A."/>
            <person name="Henrissat B."/>
            <person name="Duncan S.H."/>
            <person name="Flint H.J."/>
        </authorList>
    </citation>
    <scope>NUCLEOTIDE SEQUENCE</scope>
    <source>
        <strain evidence="2">NBRC 107715</strain>
    </source>
</reference>